<evidence type="ECO:0000313" key="1">
    <source>
        <dbReference type="EMBL" id="KAK2640827.1"/>
    </source>
</evidence>
<keyword evidence="2" id="KW-1185">Reference proteome</keyword>
<proteinExistence type="predicted"/>
<reference evidence="1" key="1">
    <citation type="journal article" date="2023" name="Plant J.">
        <title>Genome sequences and population genomics provide insights into the demographic history, inbreeding, and mutation load of two 'living fossil' tree species of Dipteronia.</title>
        <authorList>
            <person name="Feng Y."/>
            <person name="Comes H.P."/>
            <person name="Chen J."/>
            <person name="Zhu S."/>
            <person name="Lu R."/>
            <person name="Zhang X."/>
            <person name="Li P."/>
            <person name="Qiu J."/>
            <person name="Olsen K.M."/>
            <person name="Qiu Y."/>
        </authorList>
    </citation>
    <scope>NUCLEOTIDE SEQUENCE</scope>
    <source>
        <strain evidence="1">KIB01</strain>
    </source>
</reference>
<dbReference type="AlphaFoldDB" id="A0AAD9TRU0"/>
<protein>
    <submittedName>
        <fullName evidence="1">Uncharacterized protein</fullName>
    </submittedName>
</protein>
<evidence type="ECO:0000313" key="2">
    <source>
        <dbReference type="Proteomes" id="UP001280121"/>
    </source>
</evidence>
<name>A0AAD9TRU0_9ROSI</name>
<sequence>MNICGWPIISKLATDDWSRKTEAGEDGDVKKEAVGTISFGRLWRITPFLLKWLRKRGEPCWSDSFFKKVGKTIGEFCVLKIIPKLEEG</sequence>
<organism evidence="1 2">
    <name type="scientific">Dipteronia dyeriana</name>
    <dbReference type="NCBI Taxonomy" id="168575"/>
    <lineage>
        <taxon>Eukaryota</taxon>
        <taxon>Viridiplantae</taxon>
        <taxon>Streptophyta</taxon>
        <taxon>Embryophyta</taxon>
        <taxon>Tracheophyta</taxon>
        <taxon>Spermatophyta</taxon>
        <taxon>Magnoliopsida</taxon>
        <taxon>eudicotyledons</taxon>
        <taxon>Gunneridae</taxon>
        <taxon>Pentapetalae</taxon>
        <taxon>rosids</taxon>
        <taxon>malvids</taxon>
        <taxon>Sapindales</taxon>
        <taxon>Sapindaceae</taxon>
        <taxon>Hippocastanoideae</taxon>
        <taxon>Acereae</taxon>
        <taxon>Dipteronia</taxon>
    </lineage>
</organism>
<dbReference type="Proteomes" id="UP001280121">
    <property type="component" value="Unassembled WGS sequence"/>
</dbReference>
<gene>
    <name evidence="1" type="ORF">Ddye_022590</name>
</gene>
<dbReference type="EMBL" id="JANJYI010000007">
    <property type="protein sequence ID" value="KAK2640827.1"/>
    <property type="molecule type" value="Genomic_DNA"/>
</dbReference>
<accession>A0AAD9TRU0</accession>
<comment type="caution">
    <text evidence="1">The sequence shown here is derived from an EMBL/GenBank/DDBJ whole genome shotgun (WGS) entry which is preliminary data.</text>
</comment>